<evidence type="ECO:0000256" key="6">
    <source>
        <dbReference type="ARBA" id="ARBA00022801"/>
    </source>
</evidence>
<dbReference type="STRING" id="92487.SAMN02745130_02210"/>
<evidence type="ECO:0000256" key="5">
    <source>
        <dbReference type="ARBA" id="ARBA00022692"/>
    </source>
</evidence>
<sequence length="458" mass="50055">MNLQNLLIILPAFLLTIGILVTVHEFGHFWVARRLGVKVLRFSVGFGKPLWTYVSPKDQTEYVIAALPLGGYVKMLDEREGKVAPEELDRAFNRQSVWTRIAVVAAGPVANFILAILIYFLVFSVTGNPAMHPLVKPLANTPAAVAGFQPGDKITQINERPVTTFEETAMTLVEEYLSTKTITVQVETQQAKLAERTLDLTNTPLFKEENDVLSKVGLEPWSPKLDLVLGQILPNSPAEQAGLQPKDKVLAADGHKPETAEAFIKYIQQHANQPITLQVERTSGVSELVVTPALKEKDGKPVGQIGAGVGERVPPELLSSLQFTQRLGLVDSVTKSIEKTWQMSLVTLKLMGRMLTGEVSLKNISGPVTIAKYSGETASAGLPYYLGFLAVVSISLGVLNLLPIPMLDGGHLLYYVIEIVKGSPVSPRIEEYGLRFGMAVVGCIMVLAVYNDIMRLMN</sequence>
<evidence type="ECO:0000256" key="11">
    <source>
        <dbReference type="RuleBase" id="RU362031"/>
    </source>
</evidence>
<dbReference type="InterPro" id="IPR036034">
    <property type="entry name" value="PDZ_sf"/>
</dbReference>
<dbReference type="GO" id="GO:0006508">
    <property type="term" value="P:proteolysis"/>
    <property type="evidence" value="ECO:0007669"/>
    <property type="project" value="UniProtKB-KW"/>
</dbReference>
<dbReference type="Proteomes" id="UP000190460">
    <property type="component" value="Unassembled WGS sequence"/>
</dbReference>
<keyword evidence="14" id="KW-1185">Reference proteome</keyword>
<dbReference type="PANTHER" id="PTHR42837:SF2">
    <property type="entry name" value="MEMBRANE METALLOPROTEASE ARASP2, CHLOROPLASTIC-RELATED"/>
    <property type="match status" value="1"/>
</dbReference>
<evidence type="ECO:0000256" key="8">
    <source>
        <dbReference type="ARBA" id="ARBA00022989"/>
    </source>
</evidence>
<dbReference type="SMART" id="SM00228">
    <property type="entry name" value="PDZ"/>
    <property type="match status" value="2"/>
</dbReference>
<proteinExistence type="inferred from homology"/>
<keyword evidence="6 11" id="KW-0378">Hydrolase</keyword>
<dbReference type="GO" id="GO:0004222">
    <property type="term" value="F:metalloendopeptidase activity"/>
    <property type="evidence" value="ECO:0007669"/>
    <property type="project" value="InterPro"/>
</dbReference>
<dbReference type="NCBIfam" id="TIGR00054">
    <property type="entry name" value="RIP metalloprotease RseP"/>
    <property type="match status" value="1"/>
</dbReference>
<dbReference type="OrthoDB" id="9782003at2"/>
<keyword evidence="7 11" id="KW-0862">Zinc</keyword>
<evidence type="ECO:0000313" key="13">
    <source>
        <dbReference type="EMBL" id="SKA81898.1"/>
    </source>
</evidence>
<evidence type="ECO:0000256" key="7">
    <source>
        <dbReference type="ARBA" id="ARBA00022833"/>
    </source>
</evidence>
<keyword evidence="8 11" id="KW-1133">Transmembrane helix</keyword>
<dbReference type="CDD" id="cd06163">
    <property type="entry name" value="S2P-M50_PDZ_RseP-like"/>
    <property type="match status" value="2"/>
</dbReference>
<evidence type="ECO:0000256" key="10">
    <source>
        <dbReference type="ARBA" id="ARBA00023136"/>
    </source>
</evidence>
<dbReference type="GO" id="GO:0016020">
    <property type="term" value="C:membrane"/>
    <property type="evidence" value="ECO:0007669"/>
    <property type="project" value="UniProtKB-SubCell"/>
</dbReference>
<keyword evidence="9 11" id="KW-0482">Metalloprotease</keyword>
<dbReference type="AlphaFoldDB" id="A0A1T4WYG0"/>
<evidence type="ECO:0000256" key="2">
    <source>
        <dbReference type="ARBA" id="ARBA00004141"/>
    </source>
</evidence>
<feature type="domain" description="PDZ" evidence="12">
    <location>
        <begin position="209"/>
        <end position="283"/>
    </location>
</feature>
<dbReference type="Pfam" id="PF17820">
    <property type="entry name" value="PDZ_6"/>
    <property type="match status" value="2"/>
</dbReference>
<feature type="transmembrane region" description="Helical" evidence="11">
    <location>
        <begin position="6"/>
        <end position="31"/>
    </location>
</feature>
<dbReference type="InterPro" id="IPR041489">
    <property type="entry name" value="PDZ_6"/>
</dbReference>
<feature type="transmembrane region" description="Helical" evidence="11">
    <location>
        <begin position="432"/>
        <end position="450"/>
    </location>
</feature>
<dbReference type="CDD" id="cd23081">
    <property type="entry name" value="cpPDZ_EcRseP-like"/>
    <property type="match status" value="1"/>
</dbReference>
<comment type="cofactor">
    <cofactor evidence="1 11">
        <name>Zn(2+)</name>
        <dbReference type="ChEBI" id="CHEBI:29105"/>
    </cofactor>
</comment>
<protein>
    <recommendedName>
        <fullName evidence="11">Zinc metalloprotease</fullName>
        <ecNumber evidence="11">3.4.24.-</ecNumber>
    </recommendedName>
</protein>
<accession>A0A1T4WYG0</accession>
<evidence type="ECO:0000256" key="4">
    <source>
        <dbReference type="ARBA" id="ARBA00022670"/>
    </source>
</evidence>
<dbReference type="PANTHER" id="PTHR42837">
    <property type="entry name" value="REGULATOR OF SIGMA-E PROTEASE RSEP"/>
    <property type="match status" value="1"/>
</dbReference>
<dbReference type="Gene3D" id="2.30.42.10">
    <property type="match status" value="2"/>
</dbReference>
<feature type="transmembrane region" description="Helical" evidence="11">
    <location>
        <begin position="97"/>
        <end position="122"/>
    </location>
</feature>
<dbReference type="RefSeq" id="WP_078922697.1">
    <property type="nucleotide sequence ID" value="NZ_FUYB01000010.1"/>
</dbReference>
<keyword evidence="5 11" id="KW-0812">Transmembrane</keyword>
<evidence type="ECO:0000256" key="9">
    <source>
        <dbReference type="ARBA" id="ARBA00023049"/>
    </source>
</evidence>
<organism evidence="13 14">
    <name type="scientific">Thiothrix eikelboomii</name>
    <dbReference type="NCBI Taxonomy" id="92487"/>
    <lineage>
        <taxon>Bacteria</taxon>
        <taxon>Pseudomonadati</taxon>
        <taxon>Pseudomonadota</taxon>
        <taxon>Gammaproteobacteria</taxon>
        <taxon>Thiotrichales</taxon>
        <taxon>Thiotrichaceae</taxon>
        <taxon>Thiothrix</taxon>
    </lineage>
</organism>
<dbReference type="InterPro" id="IPR004387">
    <property type="entry name" value="Pept_M50_Zn"/>
</dbReference>
<gene>
    <name evidence="13" type="ORF">SAMN02745130_02210</name>
</gene>
<keyword evidence="10 11" id="KW-0472">Membrane</keyword>
<reference evidence="13 14" key="1">
    <citation type="submission" date="2017-02" db="EMBL/GenBank/DDBJ databases">
        <authorList>
            <person name="Peterson S.W."/>
        </authorList>
    </citation>
    <scope>NUCLEOTIDE SEQUENCE [LARGE SCALE GENOMIC DNA]</scope>
    <source>
        <strain evidence="13 14">ATCC 49788</strain>
    </source>
</reference>
<evidence type="ECO:0000313" key="14">
    <source>
        <dbReference type="Proteomes" id="UP000190460"/>
    </source>
</evidence>
<dbReference type="GO" id="GO:0046872">
    <property type="term" value="F:metal ion binding"/>
    <property type="evidence" value="ECO:0007669"/>
    <property type="project" value="UniProtKB-KW"/>
</dbReference>
<dbReference type="EC" id="3.4.24.-" evidence="11"/>
<feature type="domain" description="PDZ" evidence="12">
    <location>
        <begin position="119"/>
        <end position="190"/>
    </location>
</feature>
<evidence type="ECO:0000256" key="1">
    <source>
        <dbReference type="ARBA" id="ARBA00001947"/>
    </source>
</evidence>
<comment type="subcellular location">
    <subcellularLocation>
        <location evidence="2">Membrane</location>
        <topology evidence="2">Multi-pass membrane protein</topology>
    </subcellularLocation>
</comment>
<keyword evidence="4 13" id="KW-0645">Protease</keyword>
<evidence type="ECO:0000259" key="12">
    <source>
        <dbReference type="SMART" id="SM00228"/>
    </source>
</evidence>
<name>A0A1T4WYG0_9GAMM</name>
<keyword evidence="11" id="KW-0479">Metal-binding</keyword>
<comment type="similarity">
    <text evidence="3 11">Belongs to the peptidase M50B family.</text>
</comment>
<feature type="transmembrane region" description="Helical" evidence="11">
    <location>
        <begin position="382"/>
        <end position="402"/>
    </location>
</feature>
<dbReference type="Pfam" id="PF02163">
    <property type="entry name" value="Peptidase_M50"/>
    <property type="match status" value="1"/>
</dbReference>
<dbReference type="InterPro" id="IPR008915">
    <property type="entry name" value="Peptidase_M50"/>
</dbReference>
<evidence type="ECO:0000256" key="3">
    <source>
        <dbReference type="ARBA" id="ARBA00007931"/>
    </source>
</evidence>
<dbReference type="SUPFAM" id="SSF50156">
    <property type="entry name" value="PDZ domain-like"/>
    <property type="match status" value="2"/>
</dbReference>
<dbReference type="InterPro" id="IPR001478">
    <property type="entry name" value="PDZ"/>
</dbReference>
<dbReference type="EMBL" id="FUYB01000010">
    <property type="protein sequence ID" value="SKA81898.1"/>
    <property type="molecule type" value="Genomic_DNA"/>
</dbReference>